<evidence type="ECO:0000313" key="2">
    <source>
        <dbReference type="Proteomes" id="UP000654075"/>
    </source>
</evidence>
<proteinExistence type="predicted"/>
<evidence type="ECO:0000313" key="1">
    <source>
        <dbReference type="EMBL" id="CAE8615370.1"/>
    </source>
</evidence>
<gene>
    <name evidence="1" type="ORF">PGLA1383_LOCUS33086</name>
</gene>
<keyword evidence="2" id="KW-1185">Reference proteome</keyword>
<dbReference type="AlphaFoldDB" id="A0A813FSZ7"/>
<sequence>DTGKAHQPKQMNLLRRLQQTQMQQIRLERFQAISKVLAPVTEVPRVLSKMPPSLYNNAEAPASSVLFDALALDSTSLVRLKKRQERVKSRAARTAKAVSSNYFLPPGLDLGAMMMQPMRIPVPWSSPLPSPLSSSSQLSGYTTMAHQGQDIWGWKDLSLASKAETGANLQIRTQSTLLEIESHSEGSSVRDSD</sequence>
<accession>A0A813FSZ7</accession>
<protein>
    <submittedName>
        <fullName evidence="1">Uncharacterized protein</fullName>
    </submittedName>
</protein>
<feature type="non-terminal residue" evidence="1">
    <location>
        <position position="1"/>
    </location>
</feature>
<name>A0A813FSZ7_POLGL</name>
<comment type="caution">
    <text evidence="1">The sequence shown here is derived from an EMBL/GenBank/DDBJ whole genome shotgun (WGS) entry which is preliminary data.</text>
</comment>
<dbReference type="EMBL" id="CAJNNV010025618">
    <property type="protein sequence ID" value="CAE8615370.1"/>
    <property type="molecule type" value="Genomic_DNA"/>
</dbReference>
<organism evidence="1 2">
    <name type="scientific">Polarella glacialis</name>
    <name type="common">Dinoflagellate</name>
    <dbReference type="NCBI Taxonomy" id="89957"/>
    <lineage>
        <taxon>Eukaryota</taxon>
        <taxon>Sar</taxon>
        <taxon>Alveolata</taxon>
        <taxon>Dinophyceae</taxon>
        <taxon>Suessiales</taxon>
        <taxon>Suessiaceae</taxon>
        <taxon>Polarella</taxon>
    </lineage>
</organism>
<reference evidence="1" key="1">
    <citation type="submission" date="2021-02" db="EMBL/GenBank/DDBJ databases">
        <authorList>
            <person name="Dougan E. K."/>
            <person name="Rhodes N."/>
            <person name="Thang M."/>
            <person name="Chan C."/>
        </authorList>
    </citation>
    <scope>NUCLEOTIDE SEQUENCE</scope>
</reference>
<dbReference type="Proteomes" id="UP000654075">
    <property type="component" value="Unassembled WGS sequence"/>
</dbReference>